<evidence type="ECO:0000313" key="1">
    <source>
        <dbReference type="EMBL" id="MFC5380991.1"/>
    </source>
</evidence>
<organism evidence="1 2">
    <name type="scientific">Aquipuribacter nitratireducens</name>
    <dbReference type="NCBI Taxonomy" id="650104"/>
    <lineage>
        <taxon>Bacteria</taxon>
        <taxon>Bacillati</taxon>
        <taxon>Actinomycetota</taxon>
        <taxon>Actinomycetes</taxon>
        <taxon>Micrococcales</taxon>
        <taxon>Intrasporangiaceae</taxon>
        <taxon>Aquipuribacter</taxon>
    </lineage>
</organism>
<dbReference type="InterPro" id="IPR011033">
    <property type="entry name" value="PRC_barrel-like_sf"/>
</dbReference>
<name>A0ABW0GRU6_9MICO</name>
<dbReference type="EMBL" id="JBHSLD010000007">
    <property type="protein sequence ID" value="MFC5380991.1"/>
    <property type="molecule type" value="Genomic_DNA"/>
</dbReference>
<proteinExistence type="predicted"/>
<sequence>MGRVRGVVPAEGGDGETWLVVSTGLLGLHETVVPLSLCRVGRGGLRLPCERDGLASVPRGRNEAWLSAATASSLHVHYHCDPPARAA</sequence>
<reference evidence="2" key="1">
    <citation type="journal article" date="2019" name="Int. J. Syst. Evol. Microbiol.">
        <title>The Global Catalogue of Microorganisms (GCM) 10K type strain sequencing project: providing services to taxonomists for standard genome sequencing and annotation.</title>
        <authorList>
            <consortium name="The Broad Institute Genomics Platform"/>
            <consortium name="The Broad Institute Genome Sequencing Center for Infectious Disease"/>
            <person name="Wu L."/>
            <person name="Ma J."/>
        </authorList>
    </citation>
    <scope>NUCLEOTIDE SEQUENCE [LARGE SCALE GENOMIC DNA]</scope>
    <source>
        <strain evidence="2">CCUG 43114</strain>
    </source>
</reference>
<dbReference type="SUPFAM" id="SSF50346">
    <property type="entry name" value="PRC-barrel domain"/>
    <property type="match status" value="1"/>
</dbReference>
<gene>
    <name evidence="1" type="ORF">ACFPJ6_09325</name>
</gene>
<evidence type="ECO:0000313" key="2">
    <source>
        <dbReference type="Proteomes" id="UP001596122"/>
    </source>
</evidence>
<accession>A0ABW0GRU6</accession>
<keyword evidence="2" id="KW-1185">Reference proteome</keyword>
<comment type="caution">
    <text evidence="1">The sequence shown here is derived from an EMBL/GenBank/DDBJ whole genome shotgun (WGS) entry which is preliminary data.</text>
</comment>
<protein>
    <submittedName>
        <fullName evidence="1">Uncharacterized protein</fullName>
    </submittedName>
</protein>
<dbReference type="Proteomes" id="UP001596122">
    <property type="component" value="Unassembled WGS sequence"/>
</dbReference>